<dbReference type="PANTHER" id="PTHR38978">
    <property type="entry name" value="DUF2787 DOMAIN-CONTAINING PROTEIN"/>
    <property type="match status" value="1"/>
</dbReference>
<organism evidence="1 2">
    <name type="scientific">Shewanella algae</name>
    <dbReference type="NCBI Taxonomy" id="38313"/>
    <lineage>
        <taxon>Bacteria</taxon>
        <taxon>Pseudomonadati</taxon>
        <taxon>Pseudomonadota</taxon>
        <taxon>Gammaproteobacteria</taxon>
        <taxon>Alteromonadales</taxon>
        <taxon>Shewanellaceae</taxon>
        <taxon>Shewanella</taxon>
    </lineage>
</organism>
<dbReference type="AlphaFoldDB" id="A0A379Z294"/>
<proteinExistence type="predicted"/>
<name>A0A379Z294_9GAMM</name>
<accession>A0A379Z294</accession>
<dbReference type="Proteomes" id="UP000254069">
    <property type="component" value="Unassembled WGS sequence"/>
</dbReference>
<reference evidence="1 2" key="1">
    <citation type="submission" date="2018-06" db="EMBL/GenBank/DDBJ databases">
        <authorList>
            <consortium name="Pathogen Informatics"/>
            <person name="Doyle S."/>
        </authorList>
    </citation>
    <scope>NUCLEOTIDE SEQUENCE [LARGE SCALE GENOMIC DNA]</scope>
    <source>
        <strain evidence="1 2">NCTC10738</strain>
    </source>
</reference>
<keyword evidence="2" id="KW-1185">Reference proteome</keyword>
<dbReference type="InterPro" id="IPR021248">
    <property type="entry name" value="DUF2787"/>
</dbReference>
<dbReference type="EMBL" id="UGYO01000001">
    <property type="protein sequence ID" value="SUI54235.1"/>
    <property type="molecule type" value="Genomic_DNA"/>
</dbReference>
<evidence type="ECO:0000313" key="2">
    <source>
        <dbReference type="Proteomes" id="UP000254069"/>
    </source>
</evidence>
<gene>
    <name evidence="1" type="ORF">NCTC10738_00857</name>
</gene>
<dbReference type="PANTHER" id="PTHR38978:SF2">
    <property type="entry name" value="DUF2787 DOMAIN-CONTAINING PROTEIN"/>
    <property type="match status" value="1"/>
</dbReference>
<dbReference type="Gene3D" id="3.10.450.430">
    <property type="entry name" value="Protein of unknown function DUF2787"/>
    <property type="match status" value="1"/>
</dbReference>
<protein>
    <submittedName>
        <fullName evidence="1">Protein of uncharacterized function (DUF2787)</fullName>
    </submittedName>
</protein>
<sequence length="134" mass="15474">MNTIIRKLVLPVSEKMLSALEQRISNTVGSVITISFKDPNYSPSKGGFHPVEIRLERQGEHLRLSYITDFCYVGMGDSWELAKELDFDFDCKVFQNMVGVYSIRSAVEIYQVWESNFLSYWLEMDVFTVTISPE</sequence>
<dbReference type="RefSeq" id="WP_115389248.1">
    <property type="nucleotide sequence ID" value="NZ_AP024612.1"/>
</dbReference>
<dbReference type="Pfam" id="PF10980">
    <property type="entry name" value="DUF2787"/>
    <property type="match status" value="1"/>
</dbReference>
<evidence type="ECO:0000313" key="1">
    <source>
        <dbReference type="EMBL" id="SUI54235.1"/>
    </source>
</evidence>